<name>A0A840VJP3_9ACTN</name>
<sequence>MTSQHTLLRGTAIAVSRGCCRGWTAACGCCR</sequence>
<reference evidence="1 2" key="1">
    <citation type="submission" date="2020-08" db="EMBL/GenBank/DDBJ databases">
        <title>Sequencing the genomes of 1000 actinobacteria strains.</title>
        <authorList>
            <person name="Klenk H.-P."/>
        </authorList>
    </citation>
    <scope>NUCLEOTIDE SEQUENCE [LARGE SCALE GENOMIC DNA]</scope>
    <source>
        <strain evidence="1 2">DSM 103125</strain>
    </source>
</reference>
<dbReference type="Proteomes" id="UP000586947">
    <property type="component" value="Unassembled WGS sequence"/>
</dbReference>
<proteinExistence type="predicted"/>
<dbReference type="AlphaFoldDB" id="A0A840VJP3"/>
<evidence type="ECO:0000313" key="2">
    <source>
        <dbReference type="Proteomes" id="UP000586947"/>
    </source>
</evidence>
<accession>A0A840VJP3</accession>
<comment type="caution">
    <text evidence="1">The sequence shown here is derived from an EMBL/GenBank/DDBJ whole genome shotgun (WGS) entry which is preliminary data.</text>
</comment>
<evidence type="ECO:0000313" key="1">
    <source>
        <dbReference type="EMBL" id="MBB5476096.1"/>
    </source>
</evidence>
<protein>
    <submittedName>
        <fullName evidence="1">Uncharacterized protein</fullName>
    </submittedName>
</protein>
<keyword evidence="2" id="KW-1185">Reference proteome</keyword>
<gene>
    <name evidence="1" type="ORF">HNR20_000601</name>
</gene>
<organism evidence="1 2">
    <name type="scientific">Micromonospora parathelypteridis</name>
    <dbReference type="NCBI Taxonomy" id="1839617"/>
    <lineage>
        <taxon>Bacteria</taxon>
        <taxon>Bacillati</taxon>
        <taxon>Actinomycetota</taxon>
        <taxon>Actinomycetes</taxon>
        <taxon>Micromonosporales</taxon>
        <taxon>Micromonosporaceae</taxon>
        <taxon>Micromonospora</taxon>
    </lineage>
</organism>
<dbReference type="EMBL" id="JACHDP010000001">
    <property type="protein sequence ID" value="MBB5476096.1"/>
    <property type="molecule type" value="Genomic_DNA"/>
</dbReference>